<name>A0A8U0RXC4_MUSPF</name>
<sequence length="423" mass="44411">MLGGTRAPEQLRAPPRGLLPAAAAPRLLPRCAAPGAGAESPPQLQGRPGWVTPPPPAPLPDPAGRMEPPEGAGPGEIVKDVEAPQAALGTLAHGTGDSCHSPTAEEEVGIPIPAPGLLQVTERRQPLSSVSSLEVHFDLLDLTELTDMSDQELAEVFADSDDESLAGESPAGGLALGRGEQCGAVLGPRPMEHGSPQPLSLEVIFTPGSELVLAPAQSHSVFLHLTCLFAELEGIFLLPSSIFLSGCPKAPVIVPSKAEFTPCELNHKLDIAKWGGLHHFWPHSSGLSFPFGSQGNVAPRPRPRGPRKWQDYQWVWGPSDLLSFLTLCLGGGWKGGAQIPPLESLHPGRAMGQLAARAGLTPRVGSQLHRDLPRASKKPLLRLHPDPQVHAVGGLVPVFSEHSGDPSVWSGAYKRSPVAAGAT</sequence>
<comment type="similarity">
    <text evidence="1">Belongs to the dysbindin family.</text>
</comment>
<dbReference type="CTD" id="79007"/>
<dbReference type="OrthoDB" id="9891754at2759"/>
<accession>A0A8U0RXC4</accession>
<protein>
    <recommendedName>
        <fullName evidence="2">Dysbindin domain-containing protein 1</fullName>
    </recommendedName>
</protein>
<dbReference type="GeneID" id="101680060"/>
<dbReference type="Proteomes" id="UP000000715">
    <property type="component" value="Unplaced"/>
</dbReference>
<evidence type="ECO:0000313" key="4">
    <source>
        <dbReference type="Proteomes" id="UP000000715"/>
    </source>
</evidence>
<evidence type="ECO:0000256" key="2">
    <source>
        <dbReference type="ARBA" id="ARBA00040078"/>
    </source>
</evidence>
<organism evidence="4 5">
    <name type="scientific">Mustela putorius furo</name>
    <name type="common">European domestic ferret</name>
    <name type="synonym">Mustela furo</name>
    <dbReference type="NCBI Taxonomy" id="9669"/>
    <lineage>
        <taxon>Eukaryota</taxon>
        <taxon>Metazoa</taxon>
        <taxon>Chordata</taxon>
        <taxon>Craniata</taxon>
        <taxon>Vertebrata</taxon>
        <taxon>Euteleostomi</taxon>
        <taxon>Mammalia</taxon>
        <taxon>Eutheria</taxon>
        <taxon>Laurasiatheria</taxon>
        <taxon>Carnivora</taxon>
        <taxon>Caniformia</taxon>
        <taxon>Musteloidea</taxon>
        <taxon>Mustelidae</taxon>
        <taxon>Mustelinae</taxon>
        <taxon>Mustela</taxon>
    </lineage>
</organism>
<evidence type="ECO:0000256" key="3">
    <source>
        <dbReference type="SAM" id="MobiDB-lite"/>
    </source>
</evidence>
<dbReference type="AlphaFoldDB" id="A0A8U0RXC4"/>
<dbReference type="Pfam" id="PF04440">
    <property type="entry name" value="Dysbindin"/>
    <property type="match status" value="1"/>
</dbReference>
<feature type="region of interest" description="Disordered" evidence="3">
    <location>
        <begin position="1"/>
        <end position="77"/>
    </location>
</feature>
<feature type="compositionally biased region" description="Pro residues" evidence="3">
    <location>
        <begin position="51"/>
        <end position="61"/>
    </location>
</feature>
<reference evidence="5" key="1">
    <citation type="submission" date="2025-08" db="UniProtKB">
        <authorList>
            <consortium name="RefSeq"/>
        </authorList>
    </citation>
    <scope>IDENTIFICATION</scope>
    <source>
        <tissue evidence="5">Brain</tissue>
    </source>
</reference>
<dbReference type="PANTHER" id="PTHR16294">
    <property type="entry name" value="DYSTROBREVIN BINDING PROTEIN 1 DYSBINDIN"/>
    <property type="match status" value="1"/>
</dbReference>
<gene>
    <name evidence="5" type="primary">DBNDD1</name>
</gene>
<keyword evidence="4" id="KW-1185">Reference proteome</keyword>
<dbReference type="InterPro" id="IPR007531">
    <property type="entry name" value="Dysbindin"/>
</dbReference>
<dbReference type="RefSeq" id="XP_044932440.1">
    <property type="nucleotide sequence ID" value="XM_045076505.1"/>
</dbReference>
<proteinExistence type="inferred from homology"/>
<evidence type="ECO:0000256" key="1">
    <source>
        <dbReference type="ARBA" id="ARBA00008686"/>
    </source>
</evidence>
<feature type="compositionally biased region" description="Low complexity" evidence="3">
    <location>
        <begin position="11"/>
        <end position="36"/>
    </location>
</feature>
<evidence type="ECO:0000313" key="5">
    <source>
        <dbReference type="RefSeq" id="XP_044932440.1"/>
    </source>
</evidence>
<dbReference type="PANTHER" id="PTHR16294:SF4">
    <property type="entry name" value="DYSBINDIN DOMAIN-CONTAINING PROTEIN 1"/>
    <property type="match status" value="1"/>
</dbReference>
<dbReference type="GO" id="GO:0005737">
    <property type="term" value="C:cytoplasm"/>
    <property type="evidence" value="ECO:0007669"/>
    <property type="project" value="InterPro"/>
</dbReference>